<dbReference type="GO" id="GO:0005886">
    <property type="term" value="C:plasma membrane"/>
    <property type="evidence" value="ECO:0007669"/>
    <property type="project" value="UniProtKB-SubCell"/>
</dbReference>
<dbReference type="OrthoDB" id="9806984at2"/>
<sequence length="539" mass="58158">MPDTPPDQSSIPDAVAVPKRHWTVPLVWIIPIVAALLGIWLAAHYLLAQGPVITIEFKNAEGLEAGKTKVRYKEVDIGTVSAVAIAEDRSHVIVTAQIAKQAEQLLVQDTRFWVERPRITLGSITGLGTLFSGAYIGTDAGTSAQDRRHFVGLDTPPPVLSDAKGSQFMLHAENMDSLYLGAPVYFRRVAVGRVTGYRIDGDGRGVTLDIFIDAPNDRFVSADTRFWQASGVDLSVNSGGLTLNTESLTSVVVGGISFQTPPGVEGGAPAASDSSFTLYRDRESAFKLPSRQAQPYVLYFDESLRGLAPGAAIDLHGIEIGEVNSIGVEYKDESGAIRFPVEISLFPERLRARGAAPAPSPLERNPQAFLDKLVARGLRAQLKSGNLLTGQLFVALDFFPHAPAAKVDWRHAPPVLPSVAGSFADIQDTLASIARKLDKVPFESIGHDVDRSLKSLDTTLRSADAVLRQLDAAVLPELKGTLEQAHKALGNAEHALSSDAPVQEDLRSTLQEVNRAARALRVLADYLSRHPEALIRGKE</sequence>
<evidence type="ECO:0000259" key="8">
    <source>
        <dbReference type="Pfam" id="PF02470"/>
    </source>
</evidence>
<evidence type="ECO:0000256" key="3">
    <source>
        <dbReference type="ARBA" id="ARBA00022519"/>
    </source>
</evidence>
<name>A0A0C2BJL9_9BURK</name>
<dbReference type="PANTHER" id="PTHR30462">
    <property type="entry name" value="INTERMEMBRANE TRANSPORT PROTEIN PQIB-RELATED"/>
    <property type="match status" value="1"/>
</dbReference>
<dbReference type="Proteomes" id="UP000031572">
    <property type="component" value="Unassembled WGS sequence"/>
</dbReference>
<comment type="subcellular location">
    <subcellularLocation>
        <location evidence="1">Cell inner membrane</location>
    </subcellularLocation>
</comment>
<comment type="caution">
    <text evidence="9">The sequence shown here is derived from an EMBL/GenBank/DDBJ whole genome shotgun (WGS) entry which is preliminary data.</text>
</comment>
<keyword evidence="10" id="KW-1185">Reference proteome</keyword>
<dbReference type="RefSeq" id="WP_040039124.1">
    <property type="nucleotide sequence ID" value="NZ_JWJG01000028.1"/>
</dbReference>
<feature type="domain" description="Mce/MlaD" evidence="8">
    <location>
        <begin position="50"/>
        <end position="140"/>
    </location>
</feature>
<evidence type="ECO:0000256" key="1">
    <source>
        <dbReference type="ARBA" id="ARBA00004533"/>
    </source>
</evidence>
<keyword evidence="4 7" id="KW-0812">Transmembrane</keyword>
<keyword evidence="6 7" id="KW-0472">Membrane</keyword>
<evidence type="ECO:0000313" key="10">
    <source>
        <dbReference type="Proteomes" id="UP000031572"/>
    </source>
</evidence>
<dbReference type="AlphaFoldDB" id="A0A0C2BJL9"/>
<keyword evidence="2" id="KW-1003">Cell membrane</keyword>
<organism evidence="9 10">
    <name type="scientific">Noviherbaspirillum autotrophicum</name>
    <dbReference type="NCBI Taxonomy" id="709839"/>
    <lineage>
        <taxon>Bacteria</taxon>
        <taxon>Pseudomonadati</taxon>
        <taxon>Pseudomonadota</taxon>
        <taxon>Betaproteobacteria</taxon>
        <taxon>Burkholderiales</taxon>
        <taxon>Oxalobacteraceae</taxon>
        <taxon>Noviherbaspirillum</taxon>
    </lineage>
</organism>
<keyword evidence="3" id="KW-0997">Cell inner membrane</keyword>
<evidence type="ECO:0000256" key="4">
    <source>
        <dbReference type="ARBA" id="ARBA00022692"/>
    </source>
</evidence>
<evidence type="ECO:0000256" key="6">
    <source>
        <dbReference type="ARBA" id="ARBA00023136"/>
    </source>
</evidence>
<gene>
    <name evidence="9" type="ORF">TSA66_04320</name>
</gene>
<reference evidence="9 10" key="1">
    <citation type="submission" date="2014-12" db="EMBL/GenBank/DDBJ databases">
        <title>Denitrispirillum autotrophicum gen. nov., sp. nov., Denitrifying, Facultatively Autotrophic Bacteria Isolated from Rice Paddy Soil.</title>
        <authorList>
            <person name="Ishii S."/>
            <person name="Ashida N."/>
            <person name="Ohno H."/>
            <person name="Otsuka S."/>
            <person name="Yokota A."/>
            <person name="Senoo K."/>
        </authorList>
    </citation>
    <scope>NUCLEOTIDE SEQUENCE [LARGE SCALE GENOMIC DNA]</scope>
    <source>
        <strain evidence="9 10">TSA66</strain>
    </source>
</reference>
<evidence type="ECO:0000256" key="2">
    <source>
        <dbReference type="ARBA" id="ARBA00022475"/>
    </source>
</evidence>
<feature type="transmembrane region" description="Helical" evidence="7">
    <location>
        <begin position="26"/>
        <end position="48"/>
    </location>
</feature>
<dbReference type="STRING" id="709839.TSA66_04320"/>
<keyword evidence="5 7" id="KW-1133">Transmembrane helix</keyword>
<evidence type="ECO:0000256" key="5">
    <source>
        <dbReference type="ARBA" id="ARBA00022989"/>
    </source>
</evidence>
<dbReference type="Pfam" id="PF02470">
    <property type="entry name" value="MlaD"/>
    <property type="match status" value="3"/>
</dbReference>
<evidence type="ECO:0000256" key="7">
    <source>
        <dbReference type="SAM" id="Phobius"/>
    </source>
</evidence>
<dbReference type="InterPro" id="IPR051800">
    <property type="entry name" value="PqiA-PqiB_transport"/>
</dbReference>
<feature type="domain" description="Mce/MlaD" evidence="8">
    <location>
        <begin position="293"/>
        <end position="398"/>
    </location>
</feature>
<evidence type="ECO:0000313" key="9">
    <source>
        <dbReference type="EMBL" id="KIF80209.1"/>
    </source>
</evidence>
<dbReference type="PANTHER" id="PTHR30462:SF0">
    <property type="entry name" value="INTERMEMBRANE TRANSPORT PROTEIN YEBT"/>
    <property type="match status" value="1"/>
</dbReference>
<protein>
    <submittedName>
        <fullName evidence="9">Mammalian cell entry protein</fullName>
    </submittedName>
</protein>
<dbReference type="InterPro" id="IPR003399">
    <property type="entry name" value="Mce/MlaD"/>
</dbReference>
<accession>A0A0C2BJL9</accession>
<proteinExistence type="predicted"/>
<feature type="domain" description="Mce/MlaD" evidence="8">
    <location>
        <begin position="166"/>
        <end position="241"/>
    </location>
</feature>
<dbReference type="EMBL" id="JWJG01000028">
    <property type="protein sequence ID" value="KIF80209.1"/>
    <property type="molecule type" value="Genomic_DNA"/>
</dbReference>